<dbReference type="FunFam" id="1.20.1070.10:FF:000109">
    <property type="entry name" value="Leukotriene B4 receptor"/>
    <property type="match status" value="1"/>
</dbReference>
<dbReference type="PANTHER" id="PTHR24225">
    <property type="entry name" value="CHEMOTACTIC RECEPTOR"/>
    <property type="match status" value="1"/>
</dbReference>
<feature type="transmembrane region" description="Helical" evidence="13">
    <location>
        <begin position="231"/>
        <end position="251"/>
    </location>
</feature>
<comment type="similarity">
    <text evidence="11">Belongs to the chemokine-like receptor (CMKLR) family.</text>
</comment>
<evidence type="ECO:0000256" key="2">
    <source>
        <dbReference type="ARBA" id="ARBA00022475"/>
    </source>
</evidence>
<keyword evidence="6" id="KW-0297">G-protein coupled receptor</keyword>
<feature type="region of interest" description="Disordered" evidence="12">
    <location>
        <begin position="360"/>
        <end position="413"/>
    </location>
</feature>
<evidence type="ECO:0000256" key="1">
    <source>
        <dbReference type="ARBA" id="ARBA00004651"/>
    </source>
</evidence>
<keyword evidence="4 13" id="KW-0812">Transmembrane</keyword>
<dbReference type="OMA" id="HVVLQYM"/>
<dbReference type="InterPro" id="IPR000826">
    <property type="entry name" value="Formyl_rcpt-rel"/>
</dbReference>
<feature type="transmembrane region" description="Helical" evidence="13">
    <location>
        <begin position="182"/>
        <end position="203"/>
    </location>
</feature>
<dbReference type="Proteomes" id="UP000265140">
    <property type="component" value="Chromosome 24"/>
</dbReference>
<keyword evidence="2" id="KW-1003">Cell membrane</keyword>
<evidence type="ECO:0000259" key="14">
    <source>
        <dbReference type="PROSITE" id="PS50262"/>
    </source>
</evidence>
<dbReference type="PROSITE" id="PS50262">
    <property type="entry name" value="G_PROTEIN_RECEP_F1_2"/>
    <property type="match status" value="1"/>
</dbReference>
<evidence type="ECO:0000313" key="15">
    <source>
        <dbReference type="Ensembl" id="ENSELUP00000005484.1"/>
    </source>
</evidence>
<dbReference type="PRINTS" id="PR00237">
    <property type="entry name" value="GPCRRHODOPSN"/>
</dbReference>
<keyword evidence="16" id="KW-1185">Reference proteome</keyword>
<dbReference type="GeneTree" id="ENSGT00950000182966"/>
<dbReference type="PRINTS" id="PR01476">
    <property type="entry name" value="LTBRECEPTOR"/>
</dbReference>
<evidence type="ECO:0000313" key="16">
    <source>
        <dbReference type="Proteomes" id="UP000265140"/>
    </source>
</evidence>
<dbReference type="InterPro" id="IPR017452">
    <property type="entry name" value="GPCR_Rhodpsn_7TM"/>
</dbReference>
<feature type="compositionally biased region" description="Basic and acidic residues" evidence="12">
    <location>
        <begin position="371"/>
        <end position="386"/>
    </location>
</feature>
<feature type="transmembrane region" description="Helical" evidence="13">
    <location>
        <begin position="104"/>
        <end position="128"/>
    </location>
</feature>
<evidence type="ECO:0000256" key="11">
    <source>
        <dbReference type="ARBA" id="ARBA00025736"/>
    </source>
</evidence>
<dbReference type="GO" id="GO:0004875">
    <property type="term" value="F:complement receptor activity"/>
    <property type="evidence" value="ECO:0007669"/>
    <property type="project" value="TreeGrafter"/>
</dbReference>
<reference evidence="15" key="4">
    <citation type="submission" date="2025-09" db="UniProtKB">
        <authorList>
            <consortium name="Ensembl"/>
        </authorList>
    </citation>
    <scope>IDENTIFICATION</scope>
</reference>
<evidence type="ECO:0000256" key="8">
    <source>
        <dbReference type="ARBA" id="ARBA00023170"/>
    </source>
</evidence>
<keyword evidence="10" id="KW-0807">Transducer</keyword>
<feature type="transmembrane region" description="Helical" evidence="13">
    <location>
        <begin position="140"/>
        <end position="161"/>
    </location>
</feature>
<dbReference type="GO" id="GO:0006954">
    <property type="term" value="P:inflammatory response"/>
    <property type="evidence" value="ECO:0007669"/>
    <property type="project" value="TreeGrafter"/>
</dbReference>
<reference evidence="16" key="1">
    <citation type="journal article" date="2014" name="PLoS ONE">
        <title>The genome and linkage map of the northern pike (Esox lucius): conserved synteny revealed between the salmonid sister group and the Neoteleostei.</title>
        <authorList>
            <person name="Rondeau E.B."/>
            <person name="Minkley D.R."/>
            <person name="Leong J.S."/>
            <person name="Messmer A.M."/>
            <person name="Jantzen J.R."/>
            <person name="von Schalburg K.R."/>
            <person name="Lemon C."/>
            <person name="Bird N.H."/>
            <person name="Koop B.F."/>
        </authorList>
    </citation>
    <scope>NUCLEOTIDE SEQUENCE</scope>
</reference>
<keyword evidence="9" id="KW-0325">Glycoprotein</keyword>
<dbReference type="PANTHER" id="PTHR24225:SF72">
    <property type="entry name" value="G-PROTEIN COUPLED RECEPTORS FAMILY 1 PROFILE DOMAIN-CONTAINING PROTEIN-RELATED"/>
    <property type="match status" value="1"/>
</dbReference>
<keyword evidence="5 13" id="KW-1133">Transmembrane helix</keyword>
<feature type="compositionally biased region" description="Polar residues" evidence="12">
    <location>
        <begin position="390"/>
        <end position="413"/>
    </location>
</feature>
<evidence type="ECO:0000256" key="10">
    <source>
        <dbReference type="ARBA" id="ARBA00023224"/>
    </source>
</evidence>
<feature type="compositionally biased region" description="Polar residues" evidence="12">
    <location>
        <begin position="360"/>
        <end position="370"/>
    </location>
</feature>
<protein>
    <recommendedName>
        <fullName evidence="14">G-protein coupled receptors family 1 profile domain-containing protein</fullName>
    </recommendedName>
</protein>
<comment type="subcellular location">
    <subcellularLocation>
        <location evidence="1">Cell membrane</location>
        <topology evidence="1">Multi-pass membrane protein</topology>
    </subcellularLocation>
</comment>
<feature type="domain" description="G-protein coupled receptors family 1 profile" evidence="14">
    <location>
        <begin position="83"/>
        <end position="334"/>
    </location>
</feature>
<dbReference type="AlphaFoldDB" id="A0A3P8XP75"/>
<evidence type="ECO:0000256" key="6">
    <source>
        <dbReference type="ARBA" id="ARBA00023040"/>
    </source>
</evidence>
<proteinExistence type="inferred from homology"/>
<dbReference type="GO" id="GO:1905523">
    <property type="term" value="P:positive regulation of macrophage migration"/>
    <property type="evidence" value="ECO:0007669"/>
    <property type="project" value="Ensembl"/>
</dbReference>
<evidence type="ECO:0000256" key="3">
    <source>
        <dbReference type="ARBA" id="ARBA00022553"/>
    </source>
</evidence>
<dbReference type="InterPro" id="IPR003981">
    <property type="entry name" value="Leukotriene_B4_rcpt"/>
</dbReference>
<dbReference type="InParanoid" id="A0A3P8XP75"/>
<dbReference type="SUPFAM" id="SSF81321">
    <property type="entry name" value="Family A G protein-coupled receptor-like"/>
    <property type="match status" value="1"/>
</dbReference>
<dbReference type="Bgee" id="ENSELUG00000006489">
    <property type="expression patterns" value="Expressed in nose and 9 other cell types or tissues"/>
</dbReference>
<reference evidence="15" key="3">
    <citation type="submission" date="2025-08" db="UniProtKB">
        <authorList>
            <consortium name="Ensembl"/>
        </authorList>
    </citation>
    <scope>IDENTIFICATION</scope>
</reference>
<evidence type="ECO:0000256" key="4">
    <source>
        <dbReference type="ARBA" id="ARBA00022692"/>
    </source>
</evidence>
<dbReference type="GO" id="GO:0004974">
    <property type="term" value="F:leukotriene receptor activity"/>
    <property type="evidence" value="ECO:0007669"/>
    <property type="project" value="InterPro"/>
</dbReference>
<keyword evidence="8" id="KW-0675">Receptor</keyword>
<dbReference type="GO" id="GO:0005886">
    <property type="term" value="C:plasma membrane"/>
    <property type="evidence" value="ECO:0007669"/>
    <property type="project" value="UniProtKB-SubCell"/>
</dbReference>
<dbReference type="Pfam" id="PF00001">
    <property type="entry name" value="7tm_1"/>
    <property type="match status" value="1"/>
</dbReference>
<dbReference type="Ensembl" id="ENSELUT00000010598.3">
    <property type="protein sequence ID" value="ENSELUP00000005484.1"/>
    <property type="gene ID" value="ENSELUG00000006489.3"/>
</dbReference>
<reference evidence="15" key="2">
    <citation type="submission" date="2020-02" db="EMBL/GenBank/DDBJ databases">
        <title>Esox lucius (northern pike) genome, fEsoLuc1, primary haplotype.</title>
        <authorList>
            <person name="Myers G."/>
            <person name="Karagic N."/>
            <person name="Meyer A."/>
            <person name="Pippel M."/>
            <person name="Reichard M."/>
            <person name="Winkler S."/>
            <person name="Tracey A."/>
            <person name="Sims Y."/>
            <person name="Howe K."/>
            <person name="Rhie A."/>
            <person name="Formenti G."/>
            <person name="Durbin R."/>
            <person name="Fedrigo O."/>
            <person name="Jarvis E.D."/>
        </authorList>
    </citation>
    <scope>NUCLEOTIDE SEQUENCE [LARGE SCALE GENOMIC DNA]</scope>
</reference>
<dbReference type="STRING" id="8010.ENSELUP00000005484"/>
<dbReference type="GO" id="GO:0009986">
    <property type="term" value="C:cell surface"/>
    <property type="evidence" value="ECO:0007669"/>
    <property type="project" value="Ensembl"/>
</dbReference>
<dbReference type="RefSeq" id="XP_010865454.2">
    <property type="nucleotide sequence ID" value="XM_010867152.5"/>
</dbReference>
<dbReference type="Gene3D" id="1.20.1070.10">
    <property type="entry name" value="Rhodopsin 7-helix transmembrane proteins"/>
    <property type="match status" value="1"/>
</dbReference>
<dbReference type="OrthoDB" id="5980579at2759"/>
<accession>A0A3P8XP75</accession>
<name>A0A3P8XP75_ESOLU</name>
<evidence type="ECO:0000256" key="12">
    <source>
        <dbReference type="SAM" id="MobiDB-lite"/>
    </source>
</evidence>
<organism evidence="15 16">
    <name type="scientific">Esox lucius</name>
    <name type="common">Northern pike</name>
    <dbReference type="NCBI Taxonomy" id="8010"/>
    <lineage>
        <taxon>Eukaryota</taxon>
        <taxon>Metazoa</taxon>
        <taxon>Chordata</taxon>
        <taxon>Craniata</taxon>
        <taxon>Vertebrata</taxon>
        <taxon>Euteleostomi</taxon>
        <taxon>Actinopterygii</taxon>
        <taxon>Neopterygii</taxon>
        <taxon>Teleostei</taxon>
        <taxon>Protacanthopterygii</taxon>
        <taxon>Esociformes</taxon>
        <taxon>Esocidae</taxon>
        <taxon>Esox</taxon>
    </lineage>
</organism>
<feature type="transmembrane region" description="Helical" evidence="13">
    <location>
        <begin position="317"/>
        <end position="337"/>
    </location>
</feature>
<sequence>MSHNQTNTFYPTLKPNHQSIPPSLQRPSTSISPLFSTAPSMFVTMSAHLMNTTTQDKNVVANTISTTVGSLILVLAFLLGFPGNLFIIWSILLRARRRSVTTLLILNLAVADGTLMAITPFFVVFLVNQAWVFGRVMCKILFYMCLANMYASIQLIMLMSLHRLVVVVWPRRVAALASRKRVLRGVAALWMLVIIASVPPLLFREITNFQQTRNKVCTTVHEYTSYTVVQYTLETVLGFVFPYTVIVGSYICILRRIKKTKFQRRMRSEKLILAIVVTFGVFWLPYHLINIVQIAAALTPDGPAKVSLDKIWTSSRAITSTLAFISSCANPLLYTFAGKSYIRKNGIAFMARLFDRTGNDSATRKSQQNSGDREKDVGSVELKDMDEQLESTTSTNNKVTSPINEKQLKNGNY</sequence>
<keyword evidence="7 13" id="KW-0472">Membrane</keyword>
<evidence type="ECO:0000256" key="9">
    <source>
        <dbReference type="ARBA" id="ARBA00023180"/>
    </source>
</evidence>
<dbReference type="GO" id="GO:0007204">
    <property type="term" value="P:positive regulation of cytosolic calcium ion concentration"/>
    <property type="evidence" value="ECO:0007669"/>
    <property type="project" value="TreeGrafter"/>
</dbReference>
<evidence type="ECO:0000256" key="5">
    <source>
        <dbReference type="ARBA" id="ARBA00022989"/>
    </source>
</evidence>
<evidence type="ECO:0000256" key="13">
    <source>
        <dbReference type="SAM" id="Phobius"/>
    </source>
</evidence>
<keyword evidence="3" id="KW-0597">Phosphoprotein</keyword>
<dbReference type="GeneID" id="105007988"/>
<evidence type="ECO:0000256" key="7">
    <source>
        <dbReference type="ARBA" id="ARBA00023136"/>
    </source>
</evidence>
<dbReference type="GO" id="GO:0007200">
    <property type="term" value="P:phospholipase C-activating G protein-coupled receptor signaling pathway"/>
    <property type="evidence" value="ECO:0007669"/>
    <property type="project" value="TreeGrafter"/>
</dbReference>
<dbReference type="KEGG" id="els:105007988"/>
<feature type="region of interest" description="Disordered" evidence="12">
    <location>
        <begin position="1"/>
        <end position="26"/>
    </location>
</feature>
<feature type="transmembrane region" description="Helical" evidence="13">
    <location>
        <begin position="70"/>
        <end position="92"/>
    </location>
</feature>
<dbReference type="InterPro" id="IPR000276">
    <property type="entry name" value="GPCR_Rhodpsn"/>
</dbReference>
<feature type="transmembrane region" description="Helical" evidence="13">
    <location>
        <begin position="271"/>
        <end position="297"/>
    </location>
</feature>